<dbReference type="Proteomes" id="UP000314294">
    <property type="component" value="Unassembled WGS sequence"/>
</dbReference>
<sequence length="427" mass="47887">MITVQWSKATEISSPPFKARVKRKATNGKASKLTQAFSVNVALESLLSEWPHLCNFLSCLYTVLLLDPGLGGRVPNITANRSTNQALPTPVEIENSLDQYSLDSLDINQTNLEWQVFNRSAPNGAISIFNKYVGRIEYVCQFWCNAGFYSPNVDPYCHYSLGGKEYTSFLWPFEILVNKDNFEFMEWKDGSYGSVPPNSIKTCSKEVYVGMNEYGLGKVDVNDKVFYLPWEGSEYWYRYYQVLTLNKDINSEHLSEVQYKTDGVKPIEYPPETMRKSAITNYQCQTVTGTATLSKTYQVEQRWDTSFSITMGIDTSITAGIPIIGSAGIGFSEETTLEFTKGTTYIESTTHTVSVECKVPPNMSCGVSMVGFKYGAEIPYTARLSRTYSNEKTTWTSISGTYKGVQMGEILAVMDRCEPVPDPTPCP</sequence>
<gene>
    <name evidence="1" type="primary">NATT4_1</name>
    <name evidence="1" type="ORF">EYF80_051224</name>
</gene>
<dbReference type="OrthoDB" id="1925699at2759"/>
<name>A0A4Z2FCV9_9TELE</name>
<organism evidence="1 2">
    <name type="scientific">Liparis tanakae</name>
    <name type="common">Tanaka's snailfish</name>
    <dbReference type="NCBI Taxonomy" id="230148"/>
    <lineage>
        <taxon>Eukaryota</taxon>
        <taxon>Metazoa</taxon>
        <taxon>Chordata</taxon>
        <taxon>Craniata</taxon>
        <taxon>Vertebrata</taxon>
        <taxon>Euteleostomi</taxon>
        <taxon>Actinopterygii</taxon>
        <taxon>Neopterygii</taxon>
        <taxon>Teleostei</taxon>
        <taxon>Neoteleostei</taxon>
        <taxon>Acanthomorphata</taxon>
        <taxon>Eupercaria</taxon>
        <taxon>Perciformes</taxon>
        <taxon>Cottioidei</taxon>
        <taxon>Cottales</taxon>
        <taxon>Liparidae</taxon>
        <taxon>Liparis</taxon>
    </lineage>
</organism>
<dbReference type="CDD" id="cd20220">
    <property type="entry name" value="PFM_natterin-3-like"/>
    <property type="match status" value="1"/>
</dbReference>
<accession>A0A4Z2FCV9</accession>
<dbReference type="InterPro" id="IPR006616">
    <property type="entry name" value="DM9_repeat"/>
</dbReference>
<dbReference type="EMBL" id="SRLO01001357">
    <property type="protein sequence ID" value="TNN38613.1"/>
    <property type="molecule type" value="Genomic_DNA"/>
</dbReference>
<evidence type="ECO:0000313" key="1">
    <source>
        <dbReference type="EMBL" id="TNN38613.1"/>
    </source>
</evidence>
<reference evidence="1 2" key="1">
    <citation type="submission" date="2019-03" db="EMBL/GenBank/DDBJ databases">
        <title>First draft genome of Liparis tanakae, snailfish: a comprehensive survey of snailfish specific genes.</title>
        <authorList>
            <person name="Kim W."/>
            <person name="Song I."/>
            <person name="Jeong J.-H."/>
            <person name="Kim D."/>
            <person name="Kim S."/>
            <person name="Ryu S."/>
            <person name="Song J.Y."/>
            <person name="Lee S.K."/>
        </authorList>
    </citation>
    <scope>NUCLEOTIDE SEQUENCE [LARGE SCALE GENOMIC DNA]</scope>
    <source>
        <tissue evidence="1">Muscle</tissue>
    </source>
</reference>
<dbReference type="SUPFAM" id="SSF56973">
    <property type="entry name" value="Aerolisin/ETX pore-forming domain"/>
    <property type="match status" value="1"/>
</dbReference>
<keyword evidence="2" id="KW-1185">Reference proteome</keyword>
<dbReference type="PANTHER" id="PTHR31649">
    <property type="entry name" value="AGAP009604-PA"/>
    <property type="match status" value="1"/>
</dbReference>
<dbReference type="Gene3D" id="2.170.15.10">
    <property type="entry name" value="Proaerolysin, chain A, domain 3"/>
    <property type="match status" value="1"/>
</dbReference>
<dbReference type="Pfam" id="PF11901">
    <property type="entry name" value="DM9"/>
    <property type="match status" value="1"/>
</dbReference>
<proteinExistence type="predicted"/>
<dbReference type="PANTHER" id="PTHR31649:SF1">
    <property type="entry name" value="FARNESOIC ACID O-METHYL TRANSFERASE DOMAIN-CONTAINING PROTEIN"/>
    <property type="match status" value="1"/>
</dbReference>
<evidence type="ECO:0000313" key="2">
    <source>
        <dbReference type="Proteomes" id="UP000314294"/>
    </source>
</evidence>
<comment type="caution">
    <text evidence="1">The sequence shown here is derived from an EMBL/GenBank/DDBJ whole genome shotgun (WGS) entry which is preliminary data.</text>
</comment>
<protein>
    <submittedName>
        <fullName evidence="1">Natterin-4</fullName>
    </submittedName>
</protein>
<dbReference type="AlphaFoldDB" id="A0A4Z2FCV9"/>